<accession>N6ZSJ8</accession>
<dbReference type="InterPro" id="IPR036388">
    <property type="entry name" value="WH-like_DNA-bd_sf"/>
</dbReference>
<dbReference type="EMBL" id="AMXF01000047">
    <property type="protein sequence ID" value="ENO97452.1"/>
    <property type="molecule type" value="Genomic_DNA"/>
</dbReference>
<dbReference type="RefSeq" id="WP_004360915.1">
    <property type="nucleotide sequence ID" value="NZ_AMXF01000047.1"/>
</dbReference>
<keyword evidence="7" id="KW-1185">Reference proteome</keyword>
<gene>
    <name evidence="6" type="ORF">C667_08750</name>
</gene>
<dbReference type="SMART" id="SM00346">
    <property type="entry name" value="HTH_ICLR"/>
    <property type="match status" value="1"/>
</dbReference>
<evidence type="ECO:0000256" key="1">
    <source>
        <dbReference type="ARBA" id="ARBA00023015"/>
    </source>
</evidence>
<dbReference type="PANTHER" id="PTHR30136:SF35">
    <property type="entry name" value="HTH-TYPE TRANSCRIPTIONAL REGULATOR RV1719"/>
    <property type="match status" value="1"/>
</dbReference>
<dbReference type="AlphaFoldDB" id="N6ZSJ8"/>
<dbReference type="GO" id="GO:0045892">
    <property type="term" value="P:negative regulation of DNA-templated transcription"/>
    <property type="evidence" value="ECO:0007669"/>
    <property type="project" value="TreeGrafter"/>
</dbReference>
<proteinExistence type="predicted"/>
<evidence type="ECO:0000313" key="6">
    <source>
        <dbReference type="EMBL" id="ENO97452.1"/>
    </source>
</evidence>
<dbReference type="SUPFAM" id="SSF55781">
    <property type="entry name" value="GAF domain-like"/>
    <property type="match status" value="1"/>
</dbReference>
<dbReference type="GO" id="GO:0003677">
    <property type="term" value="F:DNA binding"/>
    <property type="evidence" value="ECO:0007669"/>
    <property type="project" value="UniProtKB-KW"/>
</dbReference>
<evidence type="ECO:0000256" key="3">
    <source>
        <dbReference type="ARBA" id="ARBA00023163"/>
    </source>
</evidence>
<evidence type="ECO:0000256" key="2">
    <source>
        <dbReference type="ARBA" id="ARBA00023125"/>
    </source>
</evidence>
<dbReference type="InterPro" id="IPR050707">
    <property type="entry name" value="HTH_MetabolicPath_Reg"/>
</dbReference>
<dbReference type="Pfam" id="PF09339">
    <property type="entry name" value="HTH_IclR"/>
    <property type="match status" value="1"/>
</dbReference>
<dbReference type="PROSITE" id="PS51078">
    <property type="entry name" value="ICLR_ED"/>
    <property type="match status" value="1"/>
</dbReference>
<comment type="caution">
    <text evidence="6">The sequence shown here is derived from an EMBL/GenBank/DDBJ whole genome shotgun (WGS) entry which is preliminary data.</text>
</comment>
<keyword evidence="3" id="KW-0804">Transcription</keyword>
<reference evidence="6 7" key="1">
    <citation type="submission" date="2012-09" db="EMBL/GenBank/DDBJ databases">
        <title>Draft Genome Sequences of 6 Strains from Genus Thauera.</title>
        <authorList>
            <person name="Liu B."/>
            <person name="Shapleigh J.P."/>
            <person name="Frostegard A.H."/>
        </authorList>
    </citation>
    <scope>NUCLEOTIDE SEQUENCE [LARGE SCALE GENOMIC DNA]</scope>
    <source>
        <strain evidence="6 7">B4P</strain>
    </source>
</reference>
<dbReference type="Proteomes" id="UP000013047">
    <property type="component" value="Unassembled WGS sequence"/>
</dbReference>
<protein>
    <submittedName>
        <fullName evidence="6">Regulatory proteins, IclR</fullName>
    </submittedName>
</protein>
<dbReference type="GO" id="GO:0003700">
    <property type="term" value="F:DNA-binding transcription factor activity"/>
    <property type="evidence" value="ECO:0007669"/>
    <property type="project" value="TreeGrafter"/>
</dbReference>
<keyword evidence="2" id="KW-0238">DNA-binding</keyword>
<dbReference type="PROSITE" id="PS51077">
    <property type="entry name" value="HTH_ICLR"/>
    <property type="match status" value="1"/>
</dbReference>
<dbReference type="Pfam" id="PF01614">
    <property type="entry name" value="IclR_C"/>
    <property type="match status" value="1"/>
</dbReference>
<dbReference type="InterPro" id="IPR014757">
    <property type="entry name" value="Tscrpt_reg_IclR_C"/>
</dbReference>
<dbReference type="OrthoDB" id="5401369at2"/>
<evidence type="ECO:0000313" key="7">
    <source>
        <dbReference type="Proteomes" id="UP000013047"/>
    </source>
</evidence>
<dbReference type="InterPro" id="IPR036390">
    <property type="entry name" value="WH_DNA-bd_sf"/>
</dbReference>
<dbReference type="InterPro" id="IPR005471">
    <property type="entry name" value="Tscrpt_reg_IclR_N"/>
</dbReference>
<dbReference type="PANTHER" id="PTHR30136">
    <property type="entry name" value="HELIX-TURN-HELIX TRANSCRIPTIONAL REGULATOR, ICLR FAMILY"/>
    <property type="match status" value="1"/>
</dbReference>
<dbReference type="InterPro" id="IPR029016">
    <property type="entry name" value="GAF-like_dom_sf"/>
</dbReference>
<dbReference type="FunFam" id="1.10.10.10:FF:000056">
    <property type="entry name" value="IclR family transcriptional regulator"/>
    <property type="match status" value="1"/>
</dbReference>
<evidence type="ECO:0000259" key="4">
    <source>
        <dbReference type="PROSITE" id="PS51077"/>
    </source>
</evidence>
<name>N6ZSJ8_9RHOO</name>
<sequence length="264" mass="27977">MTGVLERSLAILETLAANPEGMALATLSDQLDIPRSAVHRLLAELIRFGYVRQPREQGEYVLTTKLISLGLTYLHSTGVVDLAQPILDRLANETGELIRLAVTDGDKLTWVAKAQGTRTGLRYEPETGAVVRLCCTATGHAWLLTMSDEEALELVARQGFGKKGEFGSNAPLTASALLKYLEQARARGFSTAADTYADGVAAIAAPVIRRGGQVAGVLTISGPTLRFPDERMLELAPDLLRAADELAASSAASPSFGAARASSA</sequence>
<evidence type="ECO:0000259" key="5">
    <source>
        <dbReference type="PROSITE" id="PS51078"/>
    </source>
</evidence>
<dbReference type="SUPFAM" id="SSF46785">
    <property type="entry name" value="Winged helix' DNA-binding domain"/>
    <property type="match status" value="1"/>
</dbReference>
<feature type="domain" description="IclR-ED" evidence="5">
    <location>
        <begin position="65"/>
        <end position="252"/>
    </location>
</feature>
<dbReference type="Gene3D" id="3.30.450.40">
    <property type="match status" value="1"/>
</dbReference>
<feature type="domain" description="HTH iclR-type" evidence="4">
    <location>
        <begin position="2"/>
        <end position="64"/>
    </location>
</feature>
<dbReference type="Gene3D" id="1.10.10.10">
    <property type="entry name" value="Winged helix-like DNA-binding domain superfamily/Winged helix DNA-binding domain"/>
    <property type="match status" value="1"/>
</dbReference>
<organism evidence="6 7">
    <name type="scientific">Thauera phenylacetica B4P</name>
    <dbReference type="NCBI Taxonomy" id="1234382"/>
    <lineage>
        <taxon>Bacteria</taxon>
        <taxon>Pseudomonadati</taxon>
        <taxon>Pseudomonadota</taxon>
        <taxon>Betaproteobacteria</taxon>
        <taxon>Rhodocyclales</taxon>
        <taxon>Zoogloeaceae</taxon>
        <taxon>Thauera</taxon>
    </lineage>
</organism>
<keyword evidence="1" id="KW-0805">Transcription regulation</keyword>